<reference evidence="20 21" key="1">
    <citation type="submission" date="2019-08" db="EMBL/GenBank/DDBJ databases">
        <title>Genome of Luteibaculum oceani JCM 18817.</title>
        <authorList>
            <person name="Bowman J.P."/>
        </authorList>
    </citation>
    <scope>NUCLEOTIDE SEQUENCE [LARGE SCALE GENOMIC DNA]</scope>
    <source>
        <strain evidence="20 21">JCM 18817</strain>
    </source>
</reference>
<dbReference type="Gene3D" id="3.40.50.1010">
    <property type="entry name" value="5'-nuclease"/>
    <property type="match status" value="1"/>
</dbReference>
<evidence type="ECO:0000256" key="12">
    <source>
        <dbReference type="ARBA" id="ARBA00023125"/>
    </source>
</evidence>
<evidence type="ECO:0000256" key="16">
    <source>
        <dbReference type="RuleBase" id="RU004460"/>
    </source>
</evidence>
<dbReference type="InterPro" id="IPR020045">
    <property type="entry name" value="DNA_polI_H3TH"/>
</dbReference>
<dbReference type="EMBL" id="VORB01000005">
    <property type="protein sequence ID" value="TXC78965.1"/>
    <property type="molecule type" value="Genomic_DNA"/>
</dbReference>
<dbReference type="Pfam" id="PF02739">
    <property type="entry name" value="5_3_exonuc_N"/>
    <property type="match status" value="1"/>
</dbReference>
<dbReference type="InterPro" id="IPR008918">
    <property type="entry name" value="HhH2"/>
</dbReference>
<keyword evidence="11 16" id="KW-0239">DNA-directed DNA polymerase</keyword>
<dbReference type="CDD" id="cd09898">
    <property type="entry name" value="H3TH_53EXO"/>
    <property type="match status" value="1"/>
</dbReference>
<dbReference type="Pfam" id="PF00476">
    <property type="entry name" value="DNA_pol_A"/>
    <property type="match status" value="1"/>
</dbReference>
<evidence type="ECO:0000256" key="8">
    <source>
        <dbReference type="ARBA" id="ARBA00022763"/>
    </source>
</evidence>
<dbReference type="PANTHER" id="PTHR10133">
    <property type="entry name" value="DNA POLYMERASE I"/>
    <property type="match status" value="1"/>
</dbReference>
<dbReference type="GO" id="GO:0008408">
    <property type="term" value="F:3'-5' exonuclease activity"/>
    <property type="evidence" value="ECO:0007669"/>
    <property type="project" value="UniProtKB-UniRule"/>
</dbReference>
<dbReference type="SMART" id="SM00279">
    <property type="entry name" value="HhH2"/>
    <property type="match status" value="1"/>
</dbReference>
<dbReference type="InterPro" id="IPR019760">
    <property type="entry name" value="DNA-dir_DNA_pol_A_CS"/>
</dbReference>
<dbReference type="SMART" id="SM00475">
    <property type="entry name" value="53EXOc"/>
    <property type="match status" value="1"/>
</dbReference>
<keyword evidence="6 16" id="KW-0235">DNA replication</keyword>
<dbReference type="PROSITE" id="PS00447">
    <property type="entry name" value="DNA_POLYMERASE_A"/>
    <property type="match status" value="1"/>
</dbReference>
<dbReference type="OrthoDB" id="9806424at2"/>
<dbReference type="FunFam" id="1.20.1060.10:FF:000001">
    <property type="entry name" value="DNA polymerase I"/>
    <property type="match status" value="1"/>
</dbReference>
<evidence type="ECO:0000259" key="19">
    <source>
        <dbReference type="SMART" id="SM00482"/>
    </source>
</evidence>
<gene>
    <name evidence="16 20" type="primary">polA</name>
    <name evidence="20" type="ORF">FRX97_07055</name>
</gene>
<keyword evidence="13 16" id="KW-0234">DNA repair</keyword>
<dbReference type="Pfam" id="PF01612">
    <property type="entry name" value="DNA_pol_A_exo1"/>
    <property type="match status" value="1"/>
</dbReference>
<dbReference type="GO" id="GO:0006302">
    <property type="term" value="P:double-strand break repair"/>
    <property type="evidence" value="ECO:0007669"/>
    <property type="project" value="TreeGrafter"/>
</dbReference>
<dbReference type="InterPro" id="IPR036397">
    <property type="entry name" value="RNaseH_sf"/>
</dbReference>
<evidence type="ECO:0000256" key="15">
    <source>
        <dbReference type="NCBIfam" id="TIGR00593"/>
    </source>
</evidence>
<dbReference type="Gene3D" id="1.20.1060.10">
    <property type="entry name" value="Taq DNA Polymerase, Chain T, domain 4"/>
    <property type="match status" value="1"/>
</dbReference>
<evidence type="ECO:0000256" key="1">
    <source>
        <dbReference type="ARBA" id="ARBA00007705"/>
    </source>
</evidence>
<sequence length="924" mass="104481">MSDKRLFLLDAYALIYRAYYAFIKNPRINSNGLNTSAIYGFTNTVVDLIRSEDPTHIAVCFDVSGPTENHMAYAEYKANREETPEDIRIAIPYIYKILEAFNIKTYGLEGYEADDIVGTFAKQAEKAGFTTYMMTSDKDYAQLVSENIFMYRPAKSGKKPEIWGIPEVQEKFGVSTPEQVIDFLGMMGDKVDNIPGIPGVGEKRAKDLIAEFGSMEGLYENTDKLKGKLKENVEANKEQAFLSKQLARINQNVPLEWDPNETIRQEPNKDQLRELFGELEFRTLSQRVLGEKLTVASSSNQQTSLFGDDENEEIAEEGTSMRTIEDVKYDYQLLEGQAGMATLKEVLSEADAFCFDTETTDLDVWKADLIGMAFSTKAGTGYYLLLEGTKQEKTNFLQELQPFFSDATKIKIAHNLKFDAGILAQFGLELKNPVFDTMVAHYLINPDMRHGMDALSEAYLNYQPISIEDLIGKKGKSQKSMDTVDKERVAVYAAEDADITFQLYELFSKKLKELNAEKLFTDLEMPLVEVLLEMETHGIKLDADMLKAQSEKMVEDIQQLEKSIYQHAGTEFKISSPKQLGEILFDRLKITDKPKKTKSGQYATSEDILVKYKENHPIIEDIMGYRQLMKLKSTYVDALPQLINEKTGRIHTSFNQTVAATGRLSSNNPNLQNIPIRTERGREIRTAFVPSDSNHTLIAADYSQVELRIIAALAKDENMIQSFRDKKDIHAATAARVFGVNIDEVNREQRSRAKAVNFGIIYGQSAFTLADQLGIKRGEAKELIDNYFNQYPAIKAFLENQKELARKQGYVETIMGRRRYLADINSRNAIVRGFAERNAVNAPIQGSAADIIKKAMIDIHHWLSESKLKTKMVLQVHDELLFDVPNEEIEALCKGVEERMENAVSLAVPLEVEIGKGSNWLEAH</sequence>
<dbReference type="FunFam" id="1.10.150.20:FF:000003">
    <property type="entry name" value="DNA polymerase I"/>
    <property type="match status" value="1"/>
</dbReference>
<keyword evidence="21" id="KW-1185">Reference proteome</keyword>
<dbReference type="InterPro" id="IPR036279">
    <property type="entry name" value="5-3_exonuclease_C_sf"/>
</dbReference>
<comment type="catalytic activity">
    <reaction evidence="14 16">
        <text>DNA(n) + a 2'-deoxyribonucleoside 5'-triphosphate = DNA(n+1) + diphosphate</text>
        <dbReference type="Rhea" id="RHEA:22508"/>
        <dbReference type="Rhea" id="RHEA-COMP:17339"/>
        <dbReference type="Rhea" id="RHEA-COMP:17340"/>
        <dbReference type="ChEBI" id="CHEBI:33019"/>
        <dbReference type="ChEBI" id="CHEBI:61560"/>
        <dbReference type="ChEBI" id="CHEBI:173112"/>
        <dbReference type="EC" id="2.7.7.7"/>
    </reaction>
</comment>
<keyword evidence="9 16" id="KW-0378">Hydrolase</keyword>
<dbReference type="GO" id="GO:0003887">
    <property type="term" value="F:DNA-directed DNA polymerase activity"/>
    <property type="evidence" value="ECO:0007669"/>
    <property type="project" value="UniProtKB-UniRule"/>
</dbReference>
<dbReference type="Gene3D" id="3.30.420.10">
    <property type="entry name" value="Ribonuclease H-like superfamily/Ribonuclease H"/>
    <property type="match status" value="1"/>
</dbReference>
<keyword evidence="4 16" id="KW-0808">Transferase</keyword>
<dbReference type="InterPro" id="IPR002421">
    <property type="entry name" value="5-3_exonuclease"/>
</dbReference>
<dbReference type="Gene3D" id="1.10.150.20">
    <property type="entry name" value="5' to 3' exonuclease, C-terminal subdomain"/>
    <property type="match status" value="2"/>
</dbReference>
<keyword evidence="12 16" id="KW-0238">DNA-binding</keyword>
<feature type="domain" description="3'-5' exonuclease" evidence="17">
    <location>
        <begin position="331"/>
        <end position="512"/>
    </location>
</feature>
<dbReference type="CDD" id="cd09859">
    <property type="entry name" value="PIN_53EXO"/>
    <property type="match status" value="1"/>
</dbReference>
<dbReference type="NCBIfam" id="TIGR00593">
    <property type="entry name" value="pola"/>
    <property type="match status" value="1"/>
</dbReference>
<name>A0A5C6V5L7_9FLAO</name>
<dbReference type="PANTHER" id="PTHR10133:SF27">
    <property type="entry name" value="DNA POLYMERASE NU"/>
    <property type="match status" value="1"/>
</dbReference>
<evidence type="ECO:0000259" key="17">
    <source>
        <dbReference type="SMART" id="SM00474"/>
    </source>
</evidence>
<dbReference type="InterPro" id="IPR018320">
    <property type="entry name" value="DNA_polymerase_1"/>
</dbReference>
<dbReference type="Gene3D" id="3.30.70.370">
    <property type="match status" value="1"/>
</dbReference>
<accession>A0A5C6V5L7</accession>
<organism evidence="20 21">
    <name type="scientific">Luteibaculum oceani</name>
    <dbReference type="NCBI Taxonomy" id="1294296"/>
    <lineage>
        <taxon>Bacteria</taxon>
        <taxon>Pseudomonadati</taxon>
        <taxon>Bacteroidota</taxon>
        <taxon>Flavobacteriia</taxon>
        <taxon>Flavobacteriales</taxon>
        <taxon>Luteibaculaceae</taxon>
        <taxon>Luteibaculum</taxon>
    </lineage>
</organism>
<dbReference type="Proteomes" id="UP000321168">
    <property type="component" value="Unassembled WGS sequence"/>
</dbReference>
<evidence type="ECO:0000256" key="7">
    <source>
        <dbReference type="ARBA" id="ARBA00022722"/>
    </source>
</evidence>
<keyword evidence="8 16" id="KW-0227">DNA damage</keyword>
<dbReference type="InterPro" id="IPR001098">
    <property type="entry name" value="DNA-dir_DNA_pol_A_palm_dom"/>
</dbReference>
<dbReference type="CDD" id="cd06139">
    <property type="entry name" value="DNA_polA_I_Ecoli_like_exo"/>
    <property type="match status" value="1"/>
</dbReference>
<keyword evidence="5 16" id="KW-0548">Nucleotidyltransferase</keyword>
<dbReference type="GO" id="GO:0006261">
    <property type="term" value="P:DNA-templated DNA replication"/>
    <property type="evidence" value="ECO:0007669"/>
    <property type="project" value="UniProtKB-UniRule"/>
</dbReference>
<dbReference type="GO" id="GO:0003677">
    <property type="term" value="F:DNA binding"/>
    <property type="evidence" value="ECO:0007669"/>
    <property type="project" value="UniProtKB-UniRule"/>
</dbReference>
<evidence type="ECO:0000256" key="10">
    <source>
        <dbReference type="ARBA" id="ARBA00022839"/>
    </source>
</evidence>
<dbReference type="InterPro" id="IPR002298">
    <property type="entry name" value="DNA_polymerase_A"/>
</dbReference>
<evidence type="ECO:0000256" key="3">
    <source>
        <dbReference type="ARBA" id="ARBA00020311"/>
    </source>
</evidence>
<evidence type="ECO:0000256" key="14">
    <source>
        <dbReference type="ARBA" id="ARBA00049244"/>
    </source>
</evidence>
<dbReference type="InterPro" id="IPR020046">
    <property type="entry name" value="5-3_exonucl_a-hlix_arch_N"/>
</dbReference>
<protein>
    <recommendedName>
        <fullName evidence="3 15">DNA polymerase I</fullName>
        <ecNumber evidence="2 15">2.7.7.7</ecNumber>
    </recommendedName>
</protein>
<dbReference type="AlphaFoldDB" id="A0A5C6V5L7"/>
<feature type="domain" description="5'-3' exonuclease" evidence="18">
    <location>
        <begin position="4"/>
        <end position="265"/>
    </location>
</feature>
<dbReference type="PRINTS" id="PR00868">
    <property type="entry name" value="DNAPOLI"/>
</dbReference>
<comment type="function">
    <text evidence="16">In addition to polymerase activity, this DNA polymerase exhibits 3'-5' and 5'-3' exonuclease activity.</text>
</comment>
<dbReference type="EC" id="2.7.7.7" evidence="2 15"/>
<evidence type="ECO:0000313" key="20">
    <source>
        <dbReference type="EMBL" id="TXC78965.1"/>
    </source>
</evidence>
<feature type="domain" description="DNA-directed DNA polymerase family A palm" evidence="19">
    <location>
        <begin position="681"/>
        <end position="888"/>
    </location>
</feature>
<comment type="similarity">
    <text evidence="1 16">Belongs to the DNA polymerase type-A family.</text>
</comment>
<evidence type="ECO:0000256" key="4">
    <source>
        <dbReference type="ARBA" id="ARBA00022679"/>
    </source>
</evidence>
<dbReference type="NCBIfam" id="NF004397">
    <property type="entry name" value="PRK05755.1"/>
    <property type="match status" value="1"/>
</dbReference>
<dbReference type="SUPFAM" id="SSF53098">
    <property type="entry name" value="Ribonuclease H-like"/>
    <property type="match status" value="1"/>
</dbReference>
<dbReference type="SUPFAM" id="SSF88723">
    <property type="entry name" value="PIN domain-like"/>
    <property type="match status" value="1"/>
</dbReference>
<evidence type="ECO:0000256" key="13">
    <source>
        <dbReference type="ARBA" id="ARBA00023204"/>
    </source>
</evidence>
<evidence type="ECO:0000256" key="6">
    <source>
        <dbReference type="ARBA" id="ARBA00022705"/>
    </source>
</evidence>
<evidence type="ECO:0000256" key="2">
    <source>
        <dbReference type="ARBA" id="ARBA00012417"/>
    </source>
</evidence>
<dbReference type="InterPro" id="IPR043502">
    <property type="entry name" value="DNA/RNA_pol_sf"/>
</dbReference>
<dbReference type="SMART" id="SM00482">
    <property type="entry name" value="POLAc"/>
    <property type="match status" value="1"/>
</dbReference>
<dbReference type="GO" id="GO:0008409">
    <property type="term" value="F:5'-3' exonuclease activity"/>
    <property type="evidence" value="ECO:0007669"/>
    <property type="project" value="UniProtKB-UniRule"/>
</dbReference>
<dbReference type="Pfam" id="PF01367">
    <property type="entry name" value="5_3_exonuc"/>
    <property type="match status" value="1"/>
</dbReference>
<keyword evidence="10 16" id="KW-0269">Exonuclease</keyword>
<dbReference type="SMART" id="SM00474">
    <property type="entry name" value="35EXOc"/>
    <property type="match status" value="1"/>
</dbReference>
<dbReference type="FunFam" id="1.10.150.20:FF:000002">
    <property type="entry name" value="DNA polymerase I"/>
    <property type="match status" value="1"/>
</dbReference>
<comment type="caution">
    <text evidence="20">The sequence shown here is derived from an EMBL/GenBank/DDBJ whole genome shotgun (WGS) entry which is preliminary data.</text>
</comment>
<evidence type="ECO:0000313" key="21">
    <source>
        <dbReference type="Proteomes" id="UP000321168"/>
    </source>
</evidence>
<dbReference type="CDD" id="cd08637">
    <property type="entry name" value="DNA_pol_A_pol_I_C"/>
    <property type="match status" value="1"/>
</dbReference>
<evidence type="ECO:0000259" key="18">
    <source>
        <dbReference type="SMART" id="SM00475"/>
    </source>
</evidence>
<dbReference type="SUPFAM" id="SSF56672">
    <property type="entry name" value="DNA/RNA polymerases"/>
    <property type="match status" value="1"/>
</dbReference>
<evidence type="ECO:0000256" key="9">
    <source>
        <dbReference type="ARBA" id="ARBA00022801"/>
    </source>
</evidence>
<dbReference type="InterPro" id="IPR002562">
    <property type="entry name" value="3'-5'_exonuclease_dom"/>
</dbReference>
<evidence type="ECO:0000256" key="5">
    <source>
        <dbReference type="ARBA" id="ARBA00022695"/>
    </source>
</evidence>
<dbReference type="InterPro" id="IPR012337">
    <property type="entry name" value="RNaseH-like_sf"/>
</dbReference>
<dbReference type="SUPFAM" id="SSF47807">
    <property type="entry name" value="5' to 3' exonuclease, C-terminal subdomain"/>
    <property type="match status" value="1"/>
</dbReference>
<proteinExistence type="inferred from homology"/>
<evidence type="ECO:0000256" key="11">
    <source>
        <dbReference type="ARBA" id="ARBA00022932"/>
    </source>
</evidence>
<dbReference type="RefSeq" id="WP_147014489.1">
    <property type="nucleotide sequence ID" value="NZ_VORB01000005.1"/>
</dbReference>
<keyword evidence="7" id="KW-0540">Nuclease</keyword>
<dbReference type="InterPro" id="IPR029060">
    <property type="entry name" value="PIN-like_dom_sf"/>
</dbReference>